<evidence type="ECO:0000256" key="8">
    <source>
        <dbReference type="ARBA" id="ARBA00048968"/>
    </source>
</evidence>
<dbReference type="NCBIfam" id="TIGR00726">
    <property type="entry name" value="peptidoglycan editing factor PgeF"/>
    <property type="match status" value="1"/>
</dbReference>
<evidence type="ECO:0000256" key="2">
    <source>
        <dbReference type="ARBA" id="ARBA00007353"/>
    </source>
</evidence>
<evidence type="ECO:0000256" key="5">
    <source>
        <dbReference type="ARBA" id="ARBA00022801"/>
    </source>
</evidence>
<comment type="catalytic activity">
    <reaction evidence="7">
        <text>adenosine + H2O + H(+) = inosine + NH4(+)</text>
        <dbReference type="Rhea" id="RHEA:24408"/>
        <dbReference type="ChEBI" id="CHEBI:15377"/>
        <dbReference type="ChEBI" id="CHEBI:15378"/>
        <dbReference type="ChEBI" id="CHEBI:16335"/>
        <dbReference type="ChEBI" id="CHEBI:17596"/>
        <dbReference type="ChEBI" id="CHEBI:28938"/>
        <dbReference type="EC" id="3.5.4.4"/>
    </reaction>
    <physiologicalReaction direction="left-to-right" evidence="7">
        <dbReference type="Rhea" id="RHEA:24409"/>
    </physiologicalReaction>
</comment>
<keyword evidence="3" id="KW-0808">Transferase</keyword>
<comment type="catalytic activity">
    <reaction evidence="8">
        <text>adenosine + phosphate = alpha-D-ribose 1-phosphate + adenine</text>
        <dbReference type="Rhea" id="RHEA:27642"/>
        <dbReference type="ChEBI" id="CHEBI:16335"/>
        <dbReference type="ChEBI" id="CHEBI:16708"/>
        <dbReference type="ChEBI" id="CHEBI:43474"/>
        <dbReference type="ChEBI" id="CHEBI:57720"/>
        <dbReference type="EC" id="2.4.2.1"/>
    </reaction>
    <physiologicalReaction direction="left-to-right" evidence="8">
        <dbReference type="Rhea" id="RHEA:27643"/>
    </physiologicalReaction>
</comment>
<dbReference type="OrthoDB" id="4279at2"/>
<keyword evidence="6" id="KW-0862">Zinc</keyword>
<keyword evidence="12" id="KW-1185">Reference proteome</keyword>
<evidence type="ECO:0000256" key="9">
    <source>
        <dbReference type="ARBA" id="ARBA00049893"/>
    </source>
</evidence>
<keyword evidence="4" id="KW-0479">Metal-binding</keyword>
<evidence type="ECO:0000256" key="6">
    <source>
        <dbReference type="ARBA" id="ARBA00022833"/>
    </source>
</evidence>
<reference evidence="11 12" key="1">
    <citation type="submission" date="2019-11" db="EMBL/GenBank/DDBJ databases">
        <title>Draft Genome Sequences of Six Type Strains of the Genus Massilia.</title>
        <authorList>
            <person name="Miess H."/>
            <person name="Frediansyah A."/>
            <person name="Goeker M."/>
            <person name="Gross H."/>
        </authorList>
    </citation>
    <scope>NUCLEOTIDE SEQUENCE [LARGE SCALE GENOMIC DNA]</scope>
    <source>
        <strain evidence="11 12">DSM 17513</strain>
    </source>
</reference>
<comment type="similarity">
    <text evidence="2 10">Belongs to the purine nucleoside phosphorylase YfiH/LACC1 family.</text>
</comment>
<evidence type="ECO:0000256" key="10">
    <source>
        <dbReference type="RuleBase" id="RU361274"/>
    </source>
</evidence>
<organism evidence="11 12">
    <name type="scientific">Pseudoduganella dura</name>
    <dbReference type="NCBI Taxonomy" id="321982"/>
    <lineage>
        <taxon>Bacteria</taxon>
        <taxon>Pseudomonadati</taxon>
        <taxon>Pseudomonadota</taxon>
        <taxon>Betaproteobacteria</taxon>
        <taxon>Burkholderiales</taxon>
        <taxon>Oxalobacteraceae</taxon>
        <taxon>Telluria group</taxon>
        <taxon>Pseudoduganella</taxon>
    </lineage>
</organism>
<evidence type="ECO:0000313" key="11">
    <source>
        <dbReference type="EMBL" id="MUI16495.1"/>
    </source>
</evidence>
<dbReference type="AlphaFoldDB" id="A0A6I3XXI0"/>
<dbReference type="InterPro" id="IPR038371">
    <property type="entry name" value="Cu_polyphenol_OxRdtase_sf"/>
</dbReference>
<gene>
    <name evidence="11" type="primary">pgeF</name>
    <name evidence="11" type="ORF">GJV26_29150</name>
</gene>
<dbReference type="RefSeq" id="WP_155712046.1">
    <property type="nucleotide sequence ID" value="NZ_BMWU01000008.1"/>
</dbReference>
<comment type="caution">
    <text evidence="11">The sequence shown here is derived from an EMBL/GenBank/DDBJ whole genome shotgun (WGS) entry which is preliminary data.</text>
</comment>
<dbReference type="Gene3D" id="3.60.140.10">
    <property type="entry name" value="CNF1/YfiH-like putative cysteine hydrolases"/>
    <property type="match status" value="1"/>
</dbReference>
<evidence type="ECO:0000256" key="7">
    <source>
        <dbReference type="ARBA" id="ARBA00047989"/>
    </source>
</evidence>
<dbReference type="GO" id="GO:0017061">
    <property type="term" value="F:S-methyl-5-thioadenosine phosphorylase activity"/>
    <property type="evidence" value="ECO:0007669"/>
    <property type="project" value="UniProtKB-EC"/>
</dbReference>
<proteinExistence type="inferred from homology"/>
<comment type="catalytic activity">
    <reaction evidence="1">
        <text>inosine + phosphate = alpha-D-ribose 1-phosphate + hypoxanthine</text>
        <dbReference type="Rhea" id="RHEA:27646"/>
        <dbReference type="ChEBI" id="CHEBI:17368"/>
        <dbReference type="ChEBI" id="CHEBI:17596"/>
        <dbReference type="ChEBI" id="CHEBI:43474"/>
        <dbReference type="ChEBI" id="CHEBI:57720"/>
        <dbReference type="EC" id="2.4.2.1"/>
    </reaction>
    <physiologicalReaction direction="left-to-right" evidence="1">
        <dbReference type="Rhea" id="RHEA:27647"/>
    </physiologicalReaction>
</comment>
<dbReference type="PANTHER" id="PTHR30616:SF2">
    <property type="entry name" value="PURINE NUCLEOSIDE PHOSPHORYLASE LACC1"/>
    <property type="match status" value="1"/>
</dbReference>
<dbReference type="Pfam" id="PF02578">
    <property type="entry name" value="Cu-oxidase_4"/>
    <property type="match status" value="1"/>
</dbReference>
<dbReference type="PANTHER" id="PTHR30616">
    <property type="entry name" value="UNCHARACTERIZED PROTEIN YFIH"/>
    <property type="match status" value="1"/>
</dbReference>
<comment type="catalytic activity">
    <reaction evidence="9">
        <text>S-methyl-5'-thioadenosine + phosphate = 5-(methylsulfanyl)-alpha-D-ribose 1-phosphate + adenine</text>
        <dbReference type="Rhea" id="RHEA:11852"/>
        <dbReference type="ChEBI" id="CHEBI:16708"/>
        <dbReference type="ChEBI" id="CHEBI:17509"/>
        <dbReference type="ChEBI" id="CHEBI:43474"/>
        <dbReference type="ChEBI" id="CHEBI:58533"/>
        <dbReference type="EC" id="2.4.2.28"/>
    </reaction>
    <physiologicalReaction direction="left-to-right" evidence="9">
        <dbReference type="Rhea" id="RHEA:11853"/>
    </physiologicalReaction>
</comment>
<protein>
    <recommendedName>
        <fullName evidence="10">Purine nucleoside phosphorylase</fullName>
    </recommendedName>
</protein>
<evidence type="ECO:0000256" key="3">
    <source>
        <dbReference type="ARBA" id="ARBA00022679"/>
    </source>
</evidence>
<accession>A0A6I3XXI0</accession>
<dbReference type="Proteomes" id="UP000431684">
    <property type="component" value="Unassembled WGS sequence"/>
</dbReference>
<dbReference type="InterPro" id="IPR011324">
    <property type="entry name" value="Cytotoxic_necrot_fac-like_cat"/>
</dbReference>
<evidence type="ECO:0000256" key="1">
    <source>
        <dbReference type="ARBA" id="ARBA00000553"/>
    </source>
</evidence>
<dbReference type="InterPro" id="IPR003730">
    <property type="entry name" value="Cu_polyphenol_OxRdtase"/>
</dbReference>
<dbReference type="SUPFAM" id="SSF64438">
    <property type="entry name" value="CNF1/YfiH-like putative cysteine hydrolases"/>
    <property type="match status" value="1"/>
</dbReference>
<dbReference type="GO" id="GO:0005507">
    <property type="term" value="F:copper ion binding"/>
    <property type="evidence" value="ECO:0007669"/>
    <property type="project" value="TreeGrafter"/>
</dbReference>
<keyword evidence="5" id="KW-0378">Hydrolase</keyword>
<sequence length="266" mass="28272">MNTRNGTGGTQWLLPDWPDLPDNVGVLCSTRRGGVSPAPYDDGQGKGGLNLGTHVGDAPKCVERNRDILRAELPSEPVWLAQVHGTRVVDAGTHDTDAAPPIADASFTRERGVVCAVLTADCLPVLLCDAEGRMVAAVHAGWRGLADGVLQRTVESMRAAGAGELMAWLGAAIGPNRFEVGQDVLDAFLQHPGADEALVRAAFAPMNLRPGKFFADLYALARIALAGVGVPRVWGGDFCTVSNSGRFYSYRRDGVTGRQASLIWLK</sequence>
<evidence type="ECO:0000313" key="12">
    <source>
        <dbReference type="Proteomes" id="UP000431684"/>
    </source>
</evidence>
<name>A0A6I3XXI0_9BURK</name>
<dbReference type="GO" id="GO:0016787">
    <property type="term" value="F:hydrolase activity"/>
    <property type="evidence" value="ECO:0007669"/>
    <property type="project" value="UniProtKB-KW"/>
</dbReference>
<dbReference type="EMBL" id="WNWM01000002">
    <property type="protein sequence ID" value="MUI16495.1"/>
    <property type="molecule type" value="Genomic_DNA"/>
</dbReference>
<evidence type="ECO:0000256" key="4">
    <source>
        <dbReference type="ARBA" id="ARBA00022723"/>
    </source>
</evidence>
<dbReference type="CDD" id="cd16833">
    <property type="entry name" value="YfiH"/>
    <property type="match status" value="1"/>
</dbReference>